<evidence type="ECO:0000313" key="2">
    <source>
        <dbReference type="EMBL" id="RKN25415.1"/>
    </source>
</evidence>
<evidence type="ECO:0000313" key="3">
    <source>
        <dbReference type="Proteomes" id="UP000268652"/>
    </source>
</evidence>
<name>A0A3A9WDN5_9ACTN</name>
<dbReference type="AlphaFoldDB" id="A0A3A9WDN5"/>
<dbReference type="Proteomes" id="UP000275024">
    <property type="component" value="Unassembled WGS sequence"/>
</dbReference>
<dbReference type="EMBL" id="RBDX01000004">
    <property type="protein sequence ID" value="RKN11095.1"/>
    <property type="molecule type" value="Genomic_DNA"/>
</dbReference>
<comment type="caution">
    <text evidence="1">The sequence shown here is derived from an EMBL/GenBank/DDBJ whole genome shotgun (WGS) entry which is preliminary data.</text>
</comment>
<dbReference type="Proteomes" id="UP000268652">
    <property type="component" value="Unassembled WGS sequence"/>
</dbReference>
<organism evidence="1 4">
    <name type="scientific">Streptomyces radicis</name>
    <dbReference type="NCBI Taxonomy" id="1750517"/>
    <lineage>
        <taxon>Bacteria</taxon>
        <taxon>Bacillati</taxon>
        <taxon>Actinomycetota</taxon>
        <taxon>Actinomycetes</taxon>
        <taxon>Kitasatosporales</taxon>
        <taxon>Streptomycetaceae</taxon>
        <taxon>Streptomyces</taxon>
    </lineage>
</organism>
<sequence>MTAVDPPRAALAALARPFRGPGAALRVAAGLALLGTVCSQHPNPAFGRVMRWDAFSALFPNWRFFAPNPAQHDFQFHYRTLSHAGETSEWCPVEVIAGRMPHQIAWFPGRRPEKAVFDLGSEVIQALDKGFSHAVHVPAYRLLRAYLADEVERSGRRDVKGFQFTLVRTAGYDESEEPEVVFVSPYTPMPREAGRP</sequence>
<accession>A0A3A9WDN5</accession>
<evidence type="ECO:0000313" key="1">
    <source>
        <dbReference type="EMBL" id="RKN11095.1"/>
    </source>
</evidence>
<protein>
    <submittedName>
        <fullName evidence="1">Uncharacterized protein</fullName>
    </submittedName>
</protein>
<keyword evidence="3" id="KW-1185">Reference proteome</keyword>
<dbReference type="EMBL" id="RBDY01000004">
    <property type="protein sequence ID" value="RKN25415.1"/>
    <property type="molecule type" value="Genomic_DNA"/>
</dbReference>
<evidence type="ECO:0000313" key="4">
    <source>
        <dbReference type="Proteomes" id="UP000275024"/>
    </source>
</evidence>
<dbReference type="OrthoDB" id="8565707at2"/>
<proteinExistence type="predicted"/>
<gene>
    <name evidence="2" type="ORF">D7318_08100</name>
    <name evidence="1" type="ORF">D7319_07245</name>
</gene>
<reference evidence="3 4" key="1">
    <citation type="submission" date="2018-09" db="EMBL/GenBank/DDBJ databases">
        <title>Streptomyces sp. nov. DS1-2, an endophytic actinomycete isolated from roots of Dendrobium scabrilingue.</title>
        <authorList>
            <person name="Kuncharoen N."/>
            <person name="Kudo T."/>
            <person name="Ohkuma M."/>
            <person name="Yuki M."/>
            <person name="Tanasupawat S."/>
        </authorList>
    </citation>
    <scope>NUCLEOTIDE SEQUENCE [LARGE SCALE GENOMIC DNA]</scope>
    <source>
        <strain evidence="1 4">AZ1-7</strain>
        <strain evidence="2 3">DS1-2</strain>
    </source>
</reference>